<dbReference type="PANTHER" id="PTHR33778:SF1">
    <property type="entry name" value="MAGNESIUM TRANSPORTER YHID-RELATED"/>
    <property type="match status" value="1"/>
</dbReference>
<dbReference type="PANTHER" id="PTHR33778">
    <property type="entry name" value="PROTEIN MGTC"/>
    <property type="match status" value="1"/>
</dbReference>
<feature type="transmembrane region" description="Helical" evidence="7">
    <location>
        <begin position="100"/>
        <end position="120"/>
    </location>
</feature>
<dbReference type="STRING" id="453.Lfee_1947"/>
<name>A0A0W0TN90_9GAMM</name>
<evidence type="ECO:0000256" key="3">
    <source>
        <dbReference type="ARBA" id="ARBA00022475"/>
    </source>
</evidence>
<feature type="domain" description="MgtC/SapB/SrpB/YhiD N-terminal" evidence="8">
    <location>
        <begin position="50"/>
        <end position="173"/>
    </location>
</feature>
<feature type="transmembrane region" description="Helical" evidence="7">
    <location>
        <begin position="45"/>
        <end position="63"/>
    </location>
</feature>
<evidence type="ECO:0000256" key="7">
    <source>
        <dbReference type="RuleBase" id="RU365041"/>
    </source>
</evidence>
<dbReference type="RefSeq" id="WP_058446231.1">
    <property type="nucleotide sequence ID" value="NZ_CAAAHT010000007.1"/>
</dbReference>
<dbReference type="EMBL" id="UGNY01000001">
    <property type="protein sequence ID" value="STX37146.1"/>
    <property type="molecule type" value="Genomic_DNA"/>
</dbReference>
<dbReference type="EMBL" id="LNYB01000080">
    <property type="protein sequence ID" value="KTC97035.1"/>
    <property type="molecule type" value="Genomic_DNA"/>
</dbReference>
<keyword evidence="3" id="KW-1003">Cell membrane</keyword>
<dbReference type="EMBL" id="UASS01000022">
    <property type="protein sequence ID" value="SPX61646.1"/>
    <property type="molecule type" value="Genomic_DNA"/>
</dbReference>
<evidence type="ECO:0000256" key="5">
    <source>
        <dbReference type="ARBA" id="ARBA00022989"/>
    </source>
</evidence>
<evidence type="ECO:0000256" key="1">
    <source>
        <dbReference type="ARBA" id="ARBA00004651"/>
    </source>
</evidence>
<dbReference type="OrthoDB" id="5638257at2"/>
<proteinExistence type="inferred from homology"/>
<evidence type="ECO:0000313" key="13">
    <source>
        <dbReference type="Proteomes" id="UP000251942"/>
    </source>
</evidence>
<feature type="transmembrane region" description="Helical" evidence="7">
    <location>
        <begin position="75"/>
        <end position="94"/>
    </location>
</feature>
<evidence type="ECO:0000313" key="11">
    <source>
        <dbReference type="EMBL" id="STX37146.1"/>
    </source>
</evidence>
<evidence type="ECO:0000259" key="8">
    <source>
        <dbReference type="Pfam" id="PF02308"/>
    </source>
</evidence>
<feature type="transmembrane region" description="Helical" evidence="7">
    <location>
        <begin position="150"/>
        <end position="167"/>
    </location>
</feature>
<dbReference type="Proteomes" id="UP000254033">
    <property type="component" value="Unassembled WGS sequence"/>
</dbReference>
<evidence type="ECO:0000256" key="4">
    <source>
        <dbReference type="ARBA" id="ARBA00022692"/>
    </source>
</evidence>
<evidence type="ECO:0000313" key="10">
    <source>
        <dbReference type="EMBL" id="SPX61646.1"/>
    </source>
</evidence>
<dbReference type="InterPro" id="IPR049177">
    <property type="entry name" value="MgtC_SapB_SrpB_YhiD_N"/>
</dbReference>
<dbReference type="Pfam" id="PF02308">
    <property type="entry name" value="MgtC"/>
    <property type="match status" value="1"/>
</dbReference>
<evidence type="ECO:0000313" key="9">
    <source>
        <dbReference type="EMBL" id="KTC97035.1"/>
    </source>
</evidence>
<accession>A0A0W0TN90</accession>
<dbReference type="InterPro" id="IPR003416">
    <property type="entry name" value="MgtC/SapB/SrpB/YhiD_fam"/>
</dbReference>
<evidence type="ECO:0000313" key="14">
    <source>
        <dbReference type="Proteomes" id="UP000254033"/>
    </source>
</evidence>
<keyword evidence="5 7" id="KW-1133">Transmembrane helix</keyword>
<dbReference type="Proteomes" id="UP000054698">
    <property type="component" value="Unassembled WGS sequence"/>
</dbReference>
<comment type="subcellular location">
    <subcellularLocation>
        <location evidence="7">Cell inner membrane</location>
        <topology evidence="7">Multi-pass membrane protein</topology>
    </subcellularLocation>
    <subcellularLocation>
        <location evidence="1">Cell membrane</location>
        <topology evidence="1">Multi-pass membrane protein</topology>
    </subcellularLocation>
</comment>
<sequence length="178" mass="19178">MTIKKVLGILLLVFLPSLLFALQTKPNLNEYSTLMSGSDTRTELVYVFRLVIATVLGAMIGLFHHREQGIGPLMYAAIASSSAVFGAAMLHGSLSLNNPYFMSGITGLVTGIGFIGGSIIFRNEQRLMGMITAITMWGTVAVGLSCALGMHIIAAFSALIISIFNLIPQQLQKKQLQE</sequence>
<keyword evidence="12" id="KW-1185">Reference proteome</keyword>
<protein>
    <recommendedName>
        <fullName evidence="7">Protein MgtC</fullName>
    </recommendedName>
</protein>
<keyword evidence="4 7" id="KW-0812">Transmembrane</keyword>
<keyword evidence="6 7" id="KW-0472">Membrane</keyword>
<gene>
    <name evidence="9" type="ORF">Lfee_1947</name>
    <name evidence="11" type="ORF">NCTC11978_00298</name>
    <name evidence="10" type="ORF">NCTC12022_02390</name>
</gene>
<dbReference type="PATRIC" id="fig|453.4.peg.2133"/>
<evidence type="ECO:0000256" key="6">
    <source>
        <dbReference type="ARBA" id="ARBA00023136"/>
    </source>
</evidence>
<evidence type="ECO:0000313" key="12">
    <source>
        <dbReference type="Proteomes" id="UP000054698"/>
    </source>
</evidence>
<dbReference type="Proteomes" id="UP000251942">
    <property type="component" value="Unassembled WGS sequence"/>
</dbReference>
<comment type="similarity">
    <text evidence="2 7">Belongs to the MgtC/SapB family.</text>
</comment>
<reference evidence="13 14" key="2">
    <citation type="submission" date="2018-06" db="EMBL/GenBank/DDBJ databases">
        <authorList>
            <consortium name="Pathogen Informatics"/>
            <person name="Doyle S."/>
        </authorList>
    </citation>
    <scope>NUCLEOTIDE SEQUENCE [LARGE SCALE GENOMIC DNA]</scope>
    <source>
        <strain evidence="11 14">NCTC11978</strain>
        <strain evidence="10 13">NCTC12022</strain>
    </source>
</reference>
<keyword evidence="7" id="KW-0997">Cell inner membrane</keyword>
<evidence type="ECO:0000256" key="2">
    <source>
        <dbReference type="ARBA" id="ARBA00009298"/>
    </source>
</evidence>
<organism evidence="9 12">
    <name type="scientific">Legionella feeleii</name>
    <dbReference type="NCBI Taxonomy" id="453"/>
    <lineage>
        <taxon>Bacteria</taxon>
        <taxon>Pseudomonadati</taxon>
        <taxon>Pseudomonadota</taxon>
        <taxon>Gammaproteobacteria</taxon>
        <taxon>Legionellales</taxon>
        <taxon>Legionellaceae</taxon>
        <taxon>Legionella</taxon>
    </lineage>
</organism>
<dbReference type="AlphaFoldDB" id="A0A0W0TN90"/>
<reference evidence="9 12" key="1">
    <citation type="submission" date="2015-11" db="EMBL/GenBank/DDBJ databases">
        <title>Genomic analysis of 38 Legionella species identifies large and diverse effector repertoires.</title>
        <authorList>
            <person name="Burstein D."/>
            <person name="Amaro F."/>
            <person name="Zusman T."/>
            <person name="Lifshitz Z."/>
            <person name="Cohen O."/>
            <person name="Gilbert J.A."/>
            <person name="Pupko T."/>
            <person name="Shuman H.A."/>
            <person name="Segal G."/>
        </authorList>
    </citation>
    <scope>NUCLEOTIDE SEQUENCE [LARGE SCALE GENOMIC DNA]</scope>
    <source>
        <strain evidence="9 12">WO-44C</strain>
    </source>
</reference>
<dbReference type="PRINTS" id="PR01837">
    <property type="entry name" value="MGTCSAPBPROT"/>
</dbReference>
<dbReference type="GO" id="GO:0005886">
    <property type="term" value="C:plasma membrane"/>
    <property type="evidence" value="ECO:0007669"/>
    <property type="project" value="UniProtKB-SubCell"/>
</dbReference>